<dbReference type="InterPro" id="IPR051201">
    <property type="entry name" value="Chloro_Bact_Ser_Proteases"/>
</dbReference>
<dbReference type="Gene3D" id="3.30.1460.10">
    <property type="match status" value="1"/>
</dbReference>
<proteinExistence type="predicted"/>
<dbReference type="Proteomes" id="UP000219559">
    <property type="component" value="Unassembled WGS sequence"/>
</dbReference>
<keyword evidence="1" id="KW-0645">Protease</keyword>
<dbReference type="Gene3D" id="2.40.10.120">
    <property type="match status" value="1"/>
</dbReference>
<organism evidence="3 4">
    <name type="scientific">Sediminicola luteus</name>
    <dbReference type="NCBI Taxonomy" id="319238"/>
    <lineage>
        <taxon>Bacteria</taxon>
        <taxon>Pseudomonadati</taxon>
        <taxon>Bacteroidota</taxon>
        <taxon>Flavobacteriia</taxon>
        <taxon>Flavobacteriales</taxon>
        <taxon>Flavobacteriaceae</taxon>
        <taxon>Sediminicola</taxon>
    </lineage>
</organism>
<reference evidence="3 4" key="1">
    <citation type="submission" date="2017-04" db="EMBL/GenBank/DDBJ databases">
        <title>A new member of the family Flavobacteriaceae isolated from ascidians.</title>
        <authorList>
            <person name="Chen L."/>
        </authorList>
    </citation>
    <scope>NUCLEOTIDE SEQUENCE [LARGE SCALE GENOMIC DNA]</scope>
    <source>
        <strain evidence="3 4">HQA918</strain>
    </source>
</reference>
<evidence type="ECO:0000256" key="1">
    <source>
        <dbReference type="ARBA" id="ARBA00022670"/>
    </source>
</evidence>
<dbReference type="SUPFAM" id="SSF50494">
    <property type="entry name" value="Trypsin-like serine proteases"/>
    <property type="match status" value="1"/>
</dbReference>
<keyword evidence="4" id="KW-1185">Reference proteome</keyword>
<dbReference type="GO" id="GO:0004252">
    <property type="term" value="F:serine-type endopeptidase activity"/>
    <property type="evidence" value="ECO:0007669"/>
    <property type="project" value="InterPro"/>
</dbReference>
<dbReference type="EMBL" id="NBWU01000001">
    <property type="protein sequence ID" value="PCE66058.1"/>
    <property type="molecule type" value="Genomic_DNA"/>
</dbReference>
<comment type="caution">
    <text evidence="3">The sequence shown here is derived from an EMBL/GenBank/DDBJ whole genome shotgun (WGS) entry which is preliminary data.</text>
</comment>
<accession>A0A2A4GDI9</accession>
<dbReference type="OrthoDB" id="9766361at2"/>
<dbReference type="PANTHER" id="PTHR43343">
    <property type="entry name" value="PEPTIDASE S12"/>
    <property type="match status" value="1"/>
</dbReference>
<dbReference type="GO" id="GO:0006508">
    <property type="term" value="P:proteolysis"/>
    <property type="evidence" value="ECO:0007669"/>
    <property type="project" value="UniProtKB-KW"/>
</dbReference>
<sequence length="390" mass="43117">MILVWISPKSWAPKWNSPWLLCNKLWPTLKPTKMSVIRDIENSVYRINTAQGSGTGFYSLADQIIVTNYHVVAGCMAVSVEGTDKQRYKAQVVYANPGKDIAFLKAENLPNPAQSVVTNHQNETISRDKVLVLGYPYGMPFTVTEGIVSNPNQLIDGSNFIQTDAAINPGNSGGPVINEKGELVGMATSKFTEADNMGFAIPMETLREELEIVGDLSDGFTLGCPSCGGLIAEKTEYCPNCGNDINENWFEAHPLSDFSIQVETAIAKLGIAPELARSGRERWFFHQGSAEIRMFVYDNNYLFATSPLNELPRKNLAEVYEYILTADTGAHRLAISDNQIFLSYRVHISDLYSDNKDTVLEGLAQLATKADDLDDHFVNAYGAKMTVYSK</sequence>
<dbReference type="AlphaFoldDB" id="A0A2A4GDI9"/>
<dbReference type="PANTHER" id="PTHR43343:SF3">
    <property type="entry name" value="PROTEASE DO-LIKE 8, CHLOROPLASTIC"/>
    <property type="match status" value="1"/>
</dbReference>
<protein>
    <submittedName>
        <fullName evidence="3">Uncharacterized protein</fullName>
    </submittedName>
</protein>
<keyword evidence="2" id="KW-0378">Hydrolase</keyword>
<evidence type="ECO:0000313" key="3">
    <source>
        <dbReference type="EMBL" id="PCE66058.1"/>
    </source>
</evidence>
<name>A0A2A4GDI9_9FLAO</name>
<evidence type="ECO:0000313" key="4">
    <source>
        <dbReference type="Proteomes" id="UP000219559"/>
    </source>
</evidence>
<evidence type="ECO:0000256" key="2">
    <source>
        <dbReference type="ARBA" id="ARBA00022801"/>
    </source>
</evidence>
<dbReference type="CDD" id="cd17036">
    <property type="entry name" value="T3SC_YbjN-like_1"/>
    <property type="match status" value="1"/>
</dbReference>
<dbReference type="InterPro" id="IPR001940">
    <property type="entry name" value="Peptidase_S1C"/>
</dbReference>
<dbReference type="PRINTS" id="PR00834">
    <property type="entry name" value="PROTEASES2C"/>
</dbReference>
<dbReference type="SUPFAM" id="SSF69635">
    <property type="entry name" value="Type III secretory system chaperone-like"/>
    <property type="match status" value="1"/>
</dbReference>
<dbReference type="Pfam" id="PF13365">
    <property type="entry name" value="Trypsin_2"/>
    <property type="match status" value="1"/>
</dbReference>
<gene>
    <name evidence="3" type="ORF">B7P33_01790</name>
</gene>
<dbReference type="InterPro" id="IPR009003">
    <property type="entry name" value="Peptidase_S1_PA"/>
</dbReference>